<name>A0A137RGW2_9FLAO</name>
<dbReference type="STRING" id="1548749.LS48_09215"/>
<protein>
    <submittedName>
        <fullName evidence="2">Uncharacterized protein</fullName>
    </submittedName>
</protein>
<reference evidence="3" key="1">
    <citation type="submission" date="2014-10" db="EMBL/GenBank/DDBJ databases">
        <title>Genome sequencing of Vitellibacter sp. D-24.</title>
        <authorList>
            <person name="Thevarajoo S."/>
            <person name="Selvaratnam C."/>
            <person name="Goh K.M."/>
            <person name="Chong C.S."/>
        </authorList>
    </citation>
    <scope>NUCLEOTIDE SEQUENCE [LARGE SCALE GENOMIC DNA]</scope>
    <source>
        <strain evidence="3">D-24</strain>
    </source>
</reference>
<dbReference type="AlphaFoldDB" id="A0A137RGW2"/>
<feature type="signal peptide" evidence="1">
    <location>
        <begin position="1"/>
        <end position="20"/>
    </location>
</feature>
<gene>
    <name evidence="2" type="ORF">LS48_09215</name>
</gene>
<evidence type="ECO:0000313" key="2">
    <source>
        <dbReference type="EMBL" id="KXN98729.1"/>
    </source>
</evidence>
<organism evidence="2 3">
    <name type="scientific">Aequorivita aquimaris</name>
    <dbReference type="NCBI Taxonomy" id="1548749"/>
    <lineage>
        <taxon>Bacteria</taxon>
        <taxon>Pseudomonadati</taxon>
        <taxon>Bacteroidota</taxon>
        <taxon>Flavobacteriia</taxon>
        <taxon>Flavobacteriales</taxon>
        <taxon>Flavobacteriaceae</taxon>
        <taxon>Aequorivita</taxon>
    </lineage>
</organism>
<proteinExistence type="predicted"/>
<accession>A0A137RGW2</accession>
<keyword evidence="1" id="KW-0732">Signal</keyword>
<evidence type="ECO:0000256" key="1">
    <source>
        <dbReference type="SAM" id="SignalP"/>
    </source>
</evidence>
<dbReference type="EMBL" id="JRWG01000005">
    <property type="protein sequence ID" value="KXN98729.1"/>
    <property type="molecule type" value="Genomic_DNA"/>
</dbReference>
<comment type="caution">
    <text evidence="2">The sequence shown here is derived from an EMBL/GenBank/DDBJ whole genome shotgun (WGS) entry which is preliminary data.</text>
</comment>
<dbReference type="OrthoDB" id="639821at2"/>
<keyword evidence="3" id="KW-1185">Reference proteome</keyword>
<feature type="chain" id="PRO_5007479653" evidence="1">
    <location>
        <begin position="21"/>
        <end position="269"/>
    </location>
</feature>
<sequence>MIKLKLVFPFLLAFSIFFISCEKEESEPEPEPIEVNETSIIPSSTFGRTNNYLGCIEISSRITNIKVWDHGTVDDDIVSIIANGNTIIDEQTLRGPSDPISVDYDFGYNGFNYVTLYAHNLGNIPPNTCTISINGVEFILEANLDANGSIDVIVGGYGVDCSNAGSGGGTGGGGGGTGGGGSGKGDVKFWTNQDYGCGPITVNLSGVGTSTITGYYYAGTPDCINDGYGGNFNDLPEGTYNYTASCQGYNWDGSITITEDSCLRFQLTL</sequence>
<dbReference type="Proteomes" id="UP000070138">
    <property type="component" value="Unassembled WGS sequence"/>
</dbReference>
<dbReference type="RefSeq" id="WP_062622256.1">
    <property type="nucleotide sequence ID" value="NZ_JRWG01000005.1"/>
</dbReference>
<evidence type="ECO:0000313" key="3">
    <source>
        <dbReference type="Proteomes" id="UP000070138"/>
    </source>
</evidence>
<reference evidence="2 3" key="2">
    <citation type="journal article" date="2016" name="Int. J. Syst. Evol. Microbiol.">
        <title>Vitellibacter aquimaris sp. nov., a marine bacterium isolated from seawater.</title>
        <authorList>
            <person name="Thevarajoo S."/>
            <person name="Selvaratnam C."/>
            <person name="Goh K.M."/>
            <person name="Hong K.W."/>
            <person name="Chan X.Y."/>
            <person name="Chan K.G."/>
            <person name="Chong C.S."/>
        </authorList>
    </citation>
    <scope>NUCLEOTIDE SEQUENCE [LARGE SCALE GENOMIC DNA]</scope>
    <source>
        <strain evidence="2 3">D-24</strain>
    </source>
</reference>
<dbReference type="PROSITE" id="PS51257">
    <property type="entry name" value="PROKAR_LIPOPROTEIN"/>
    <property type="match status" value="1"/>
</dbReference>